<organism evidence="2 3">
    <name type="scientific">Carboxylicivirga marina</name>
    <dbReference type="NCBI Taxonomy" id="2800988"/>
    <lineage>
        <taxon>Bacteria</taxon>
        <taxon>Pseudomonadati</taxon>
        <taxon>Bacteroidota</taxon>
        <taxon>Bacteroidia</taxon>
        <taxon>Marinilabiliales</taxon>
        <taxon>Marinilabiliaceae</taxon>
        <taxon>Carboxylicivirga</taxon>
    </lineage>
</organism>
<reference evidence="2 3" key="1">
    <citation type="submission" date="2021-01" db="EMBL/GenBank/DDBJ databases">
        <title>Carboxyliciviraga sp.nov., isolated from coastal sediments.</title>
        <authorList>
            <person name="Lu D."/>
            <person name="Zhang T."/>
        </authorList>
    </citation>
    <scope>NUCLEOTIDE SEQUENCE [LARGE SCALE GENOMIC DNA]</scope>
    <source>
        <strain evidence="2 3">N1Y132</strain>
    </source>
</reference>
<evidence type="ECO:0000256" key="1">
    <source>
        <dbReference type="SAM" id="Phobius"/>
    </source>
</evidence>
<evidence type="ECO:0000313" key="3">
    <source>
        <dbReference type="Proteomes" id="UP000605676"/>
    </source>
</evidence>
<gene>
    <name evidence="2" type="ORF">JIV24_21305</name>
</gene>
<dbReference type="EMBL" id="JAENRR010000101">
    <property type="protein sequence ID" value="MBK3519890.1"/>
    <property type="molecule type" value="Genomic_DNA"/>
</dbReference>
<sequence>MTQSQNSKQFFRTLNLIHLAMLTGQLLFITVALHLKFSANAINTQELSFPFSLVVPLLTGICIVISKVLYTLLTKQTQTLSDIKDKMKLYMTSCIIQLALLEGAALFSVVVFMMTGEIYFLLFNLVLILFFWVAKPGREKAIIHLKLNNEEMLLIRDDEAVIYEVKTRY</sequence>
<feature type="transmembrane region" description="Helical" evidence="1">
    <location>
        <begin position="89"/>
        <end position="112"/>
    </location>
</feature>
<keyword evidence="1" id="KW-0472">Membrane</keyword>
<evidence type="ECO:0000313" key="2">
    <source>
        <dbReference type="EMBL" id="MBK3519890.1"/>
    </source>
</evidence>
<keyword evidence="1" id="KW-1133">Transmembrane helix</keyword>
<name>A0ABS1HQJ6_9BACT</name>
<protein>
    <recommendedName>
        <fullName evidence="4">MFS transporter</fullName>
    </recommendedName>
</protein>
<evidence type="ECO:0008006" key="4">
    <source>
        <dbReference type="Google" id="ProtNLM"/>
    </source>
</evidence>
<comment type="caution">
    <text evidence="2">The sequence shown here is derived from an EMBL/GenBank/DDBJ whole genome shotgun (WGS) entry which is preliminary data.</text>
</comment>
<keyword evidence="3" id="KW-1185">Reference proteome</keyword>
<dbReference type="RefSeq" id="WP_200467109.1">
    <property type="nucleotide sequence ID" value="NZ_JAENRR010000101.1"/>
</dbReference>
<feature type="transmembrane region" description="Helical" evidence="1">
    <location>
        <begin position="118"/>
        <end position="134"/>
    </location>
</feature>
<feature type="transmembrane region" description="Helical" evidence="1">
    <location>
        <begin position="16"/>
        <end position="35"/>
    </location>
</feature>
<feature type="transmembrane region" description="Helical" evidence="1">
    <location>
        <begin position="47"/>
        <end position="69"/>
    </location>
</feature>
<proteinExistence type="predicted"/>
<accession>A0ABS1HQJ6</accession>
<keyword evidence="1" id="KW-0812">Transmembrane</keyword>
<dbReference type="Proteomes" id="UP000605676">
    <property type="component" value="Unassembled WGS sequence"/>
</dbReference>